<organism evidence="17 18">
    <name type="scientific">Rhizophagus irregularis (strain DAOM 197198w)</name>
    <name type="common">Glomus intraradices</name>
    <dbReference type="NCBI Taxonomy" id="1432141"/>
    <lineage>
        <taxon>Eukaryota</taxon>
        <taxon>Fungi</taxon>
        <taxon>Fungi incertae sedis</taxon>
        <taxon>Mucoromycota</taxon>
        <taxon>Glomeromycotina</taxon>
        <taxon>Glomeromycetes</taxon>
        <taxon>Glomerales</taxon>
        <taxon>Glomeraceae</taxon>
        <taxon>Rhizophagus</taxon>
    </lineage>
</organism>
<keyword evidence="7 13" id="KW-0479">Metal-binding</keyword>
<comment type="catalytic activity">
    <reaction evidence="12 13">
        <text>DNA(n) + a 2'-deoxyribonucleoside 5'-triphosphate = DNA(n+1) + diphosphate</text>
        <dbReference type="Rhea" id="RHEA:22508"/>
        <dbReference type="Rhea" id="RHEA-COMP:17339"/>
        <dbReference type="Rhea" id="RHEA-COMP:17340"/>
        <dbReference type="ChEBI" id="CHEBI:33019"/>
        <dbReference type="ChEBI" id="CHEBI:61560"/>
        <dbReference type="ChEBI" id="CHEBI:173112"/>
        <dbReference type="EC" id="2.7.7.49"/>
    </reaction>
</comment>
<dbReference type="CDD" id="cd01648">
    <property type="entry name" value="TERT"/>
    <property type="match status" value="1"/>
</dbReference>
<dbReference type="InterPro" id="IPR049139">
    <property type="entry name" value="TERT_C"/>
</dbReference>
<dbReference type="EMBL" id="JEMT01014794">
    <property type="protein sequence ID" value="EXX73259.1"/>
    <property type="molecule type" value="Genomic_DNA"/>
</dbReference>
<dbReference type="InterPro" id="IPR043502">
    <property type="entry name" value="DNA/RNA_pol_sf"/>
</dbReference>
<dbReference type="InterPro" id="IPR049915">
    <property type="entry name" value="TERT_TEN"/>
</dbReference>
<evidence type="ECO:0000313" key="17">
    <source>
        <dbReference type="EMBL" id="EXX73259.1"/>
    </source>
</evidence>
<evidence type="ECO:0000256" key="8">
    <source>
        <dbReference type="ARBA" id="ARBA00022842"/>
    </source>
</evidence>
<dbReference type="STRING" id="1432141.A0A015L089"/>
<evidence type="ECO:0000259" key="16">
    <source>
        <dbReference type="PROSITE" id="PS50878"/>
    </source>
</evidence>
<sequence>MSKVSQFDNSTLELYYSNLNYLFNFLQPHLDVNVEILKDEDEEEYKKLLTTSVINADTTKKFPQIMKEHQGTIPKKDTCLDITINQAIAILVNRIDKKSATNVMRFGFTKPRALNSQGFSLTGINSTVDYMRKSRAWLKFYTRIGQEAMVFLLTNFSIFLELQNGCYVQLTGPAINKLPIPRIKRFENIKKISETAHVLNKQTETESACIPSNTSSQNSTSSTCFSSQNEEVAPTTFTQDVCTSYQSSDGSYNLCQNSLPDDNVASQKSMLSQDINSVSKRKSDVLAFFRKLRDEEDKTYSKSYASSSLDSQSSSDHSTLFSSQNTSELSSQTTTSSLDDLKLNDKPWVEVINPNKDTNEDMISSHIEQKIGDENMASNFTKQETGDTASNYTKFKEQTKGTFLKIMEAMHPVKVTEETSNYDECIISDKNKNPENQKKRRFEDVQETSSNAIILNNRKKCVEKASNNAYISNECSVVSNENNEIQKKRPIEDVENPVSKAIVLNNRDVVKVSNPNSLSNLCFSRSVMFLSSPIFNKYGTLWYGLPKEHILNVAKFSKNNMSNIVIYHIFPRQFGLKNVFTKKSSDTSLYIVYLDRKKELSNLRCEIPNRLQHLIPYVKHIIERHNRCQYKNLLNKYCPIQDIDKTDTNVTSLSYCNNYQVVKFVIGVLDFIIPPEFWGSKNNKTLIYKMVGIFIERRRFEVLSLHEVLYGFKVNECKWLVPPGDKKSCNSLERMKRVEVLHEFIWWVFECFVIPLLKLNFHITHNAKYKCRLFYYRQEVWLKMFKQGFEPLKSSTFEEIPTEKVTEVLNGKTLGYSKVKFIPKDDEGNLRPIVNMKCPMHKTVEMSNRATHKDLKRPPSINSILNTTYQILNYEKENNPLLLNGSIFSYNEVHERLKKFKQCLADKEDFELYFAKVDVKCCFDSIDHDKLMEIIRANVLTKTQYVVNRYDAVHPKGGNIRRNHKHYVHNGEEFISFPKYAVELAQKYKNAILIENVKESYKDLEDILELLEEHIQQNIIKVEDKFYTQKVGIPQGSMLSSLLCSIYYGVMEQSELQFIKDNNGILFHLLDDFLYISTNKANVIKFITVMHRGNPEYQCIVNNKKSMVNFDLEISGEKINKVHNPGDIADTLTVKTIKNPGEFLKQRMIEFMTTKCHWIFYDTSLNTRETTLLNIYQNFLMVAMKFHSYIKEMPKYLQRNEKFEAEVVHNTIKSAYDVLCKTGNQDKCTFNILKEEVIWLGIYAFLLILNKKQNFHQGVLTYLKKIFEDFHLRSKKLLNIIVDWNFSSIFSKMKF</sequence>
<evidence type="ECO:0000313" key="18">
    <source>
        <dbReference type="Proteomes" id="UP000022910"/>
    </source>
</evidence>
<dbReference type="SMART" id="SM00975">
    <property type="entry name" value="Telomerase_RBD"/>
    <property type="match status" value="1"/>
</dbReference>
<feature type="coiled-coil region" evidence="14">
    <location>
        <begin position="994"/>
        <end position="1021"/>
    </location>
</feature>
<dbReference type="GO" id="GO:0070034">
    <property type="term" value="F:telomerase RNA binding"/>
    <property type="evidence" value="ECO:0007669"/>
    <property type="project" value="TreeGrafter"/>
</dbReference>
<feature type="domain" description="Reverse transcriptase" evidence="16">
    <location>
        <begin position="803"/>
        <end position="1119"/>
    </location>
</feature>
<dbReference type="Gene3D" id="1.10.357.90">
    <property type="match status" value="1"/>
</dbReference>
<dbReference type="InterPro" id="IPR003545">
    <property type="entry name" value="Telomerase_RT"/>
</dbReference>
<name>A0A015L089_RHIIW</name>
<reference evidence="17 18" key="1">
    <citation type="submission" date="2014-02" db="EMBL/GenBank/DDBJ databases">
        <title>Single nucleus genome sequencing reveals high similarity among nuclei of an endomycorrhizal fungus.</title>
        <authorList>
            <person name="Lin K."/>
            <person name="Geurts R."/>
            <person name="Zhang Z."/>
            <person name="Limpens E."/>
            <person name="Saunders D.G."/>
            <person name="Mu D."/>
            <person name="Pang E."/>
            <person name="Cao H."/>
            <person name="Cha H."/>
            <person name="Lin T."/>
            <person name="Zhou Q."/>
            <person name="Shang Y."/>
            <person name="Li Y."/>
            <person name="Ivanov S."/>
            <person name="Sharma T."/>
            <person name="Velzen R.V."/>
            <person name="Ruijter N.D."/>
            <person name="Aanen D.K."/>
            <person name="Win J."/>
            <person name="Kamoun S."/>
            <person name="Bisseling T."/>
            <person name="Huang S."/>
        </authorList>
    </citation>
    <scope>NUCLEOTIDE SEQUENCE [LARGE SCALE GENOMIC DNA]</scope>
    <source>
        <strain evidence="18">DAOM197198w</strain>
    </source>
</reference>
<dbReference type="Pfam" id="PF11474">
    <property type="entry name" value="TEN_TERT"/>
    <property type="match status" value="1"/>
</dbReference>
<dbReference type="SUPFAM" id="SSF56672">
    <property type="entry name" value="DNA/RNA polymerases"/>
    <property type="match status" value="1"/>
</dbReference>
<dbReference type="OrthoDB" id="289721at2759"/>
<dbReference type="GO" id="GO:0003720">
    <property type="term" value="F:telomerase activity"/>
    <property type="evidence" value="ECO:0007669"/>
    <property type="project" value="InterPro"/>
</dbReference>
<keyword evidence="9 13" id="KW-0779">Telomere</keyword>
<evidence type="ECO:0000256" key="14">
    <source>
        <dbReference type="SAM" id="Coils"/>
    </source>
</evidence>
<dbReference type="GO" id="GO:0042162">
    <property type="term" value="F:telomeric DNA binding"/>
    <property type="evidence" value="ECO:0007669"/>
    <property type="project" value="TreeGrafter"/>
</dbReference>
<protein>
    <recommendedName>
        <fullName evidence="3 13">Telomerase reverse transcriptase</fullName>
        <ecNumber evidence="2 13">2.7.7.49</ecNumber>
    </recommendedName>
    <alternativeName>
        <fullName evidence="13">Telomerase catalytic subunit</fullName>
    </alternativeName>
</protein>
<dbReference type="GO" id="GO:0000781">
    <property type="term" value="C:chromosome, telomeric region"/>
    <property type="evidence" value="ECO:0007669"/>
    <property type="project" value="UniProtKB-SubCell"/>
</dbReference>
<feature type="region of interest" description="Disordered" evidence="15">
    <location>
        <begin position="303"/>
        <end position="338"/>
    </location>
</feature>
<keyword evidence="14" id="KW-0175">Coiled coil</keyword>
<dbReference type="EC" id="2.7.7.49" evidence="2 13"/>
<dbReference type="Pfam" id="PF12009">
    <property type="entry name" value="Telomerase_RBD"/>
    <property type="match status" value="1"/>
</dbReference>
<dbReference type="GO" id="GO:0007004">
    <property type="term" value="P:telomere maintenance via telomerase"/>
    <property type="evidence" value="ECO:0007669"/>
    <property type="project" value="TreeGrafter"/>
</dbReference>
<dbReference type="GO" id="GO:0046872">
    <property type="term" value="F:metal ion binding"/>
    <property type="evidence" value="ECO:0007669"/>
    <property type="project" value="UniProtKB-KW"/>
</dbReference>
<dbReference type="PROSITE" id="PS50878">
    <property type="entry name" value="RT_POL"/>
    <property type="match status" value="1"/>
</dbReference>
<dbReference type="Gene3D" id="1.10.132.70">
    <property type="match status" value="1"/>
</dbReference>
<dbReference type="InterPro" id="IPR021891">
    <property type="entry name" value="Telomerase_RBD"/>
</dbReference>
<dbReference type="PANTHER" id="PTHR12066:SF0">
    <property type="entry name" value="TELOMERASE REVERSE TRANSCRIPTASE"/>
    <property type="match status" value="1"/>
</dbReference>
<evidence type="ECO:0000256" key="11">
    <source>
        <dbReference type="ARBA" id="ARBA00023242"/>
    </source>
</evidence>
<dbReference type="PANTHER" id="PTHR12066">
    <property type="entry name" value="TELOMERASE REVERSE TRANSCRIPTASE"/>
    <property type="match status" value="1"/>
</dbReference>
<dbReference type="Pfam" id="PF21399">
    <property type="entry name" value="TERT_C"/>
    <property type="match status" value="1"/>
</dbReference>
<comment type="subcellular location">
    <subcellularLocation>
        <location evidence="13">Nucleus</location>
    </subcellularLocation>
    <subcellularLocation>
        <location evidence="13">Chromosome</location>
        <location evidence="13">Telomere</location>
    </subcellularLocation>
</comment>
<keyword evidence="11 13" id="KW-0539">Nucleus</keyword>
<evidence type="ECO:0000256" key="15">
    <source>
        <dbReference type="SAM" id="MobiDB-lite"/>
    </source>
</evidence>
<evidence type="ECO:0000256" key="1">
    <source>
        <dbReference type="ARBA" id="ARBA00008001"/>
    </source>
</evidence>
<comment type="similarity">
    <text evidence="1 13">Belongs to the reverse transcriptase family. Telomerase subfamily.</text>
</comment>
<dbReference type="InterPro" id="IPR000477">
    <property type="entry name" value="RT_dom"/>
</dbReference>
<evidence type="ECO:0000256" key="10">
    <source>
        <dbReference type="ARBA" id="ARBA00022918"/>
    </source>
</evidence>
<keyword evidence="6 13" id="KW-0548">Nucleotidyltransferase</keyword>
<evidence type="ECO:0000256" key="13">
    <source>
        <dbReference type="RuleBase" id="RU365061"/>
    </source>
</evidence>
<keyword evidence="8 13" id="KW-0460">Magnesium</keyword>
<evidence type="ECO:0000256" key="6">
    <source>
        <dbReference type="ARBA" id="ARBA00022695"/>
    </source>
</evidence>
<dbReference type="PRINTS" id="PR01365">
    <property type="entry name" value="TELOMERASERT"/>
</dbReference>
<dbReference type="GO" id="GO:0000333">
    <property type="term" value="C:telomerase catalytic core complex"/>
    <property type="evidence" value="ECO:0007669"/>
    <property type="project" value="TreeGrafter"/>
</dbReference>
<dbReference type="HOGENOM" id="CLU_001996_0_0_1"/>
<keyword evidence="18" id="KW-1185">Reference proteome</keyword>
<keyword evidence="4 13" id="KW-0158">Chromosome</keyword>
<evidence type="ECO:0000256" key="7">
    <source>
        <dbReference type="ARBA" id="ARBA00022723"/>
    </source>
</evidence>
<proteinExistence type="inferred from homology"/>
<evidence type="ECO:0000256" key="2">
    <source>
        <dbReference type="ARBA" id="ARBA00012493"/>
    </source>
</evidence>
<gene>
    <name evidence="17" type="ORF">RirG_061900</name>
</gene>
<evidence type="ECO:0000256" key="12">
    <source>
        <dbReference type="ARBA" id="ARBA00048173"/>
    </source>
</evidence>
<comment type="caution">
    <text evidence="17">The sequence shown here is derived from an EMBL/GenBank/DDBJ whole genome shotgun (WGS) entry which is preliminary data.</text>
</comment>
<keyword evidence="5 13" id="KW-0808">Transferase</keyword>
<comment type="function">
    <text evidence="13">Telomerase is a ribonucleoprotein enzyme essential for the replication of chromosome termini in most eukaryotes. It elongates telomeres. It is a reverse transcriptase that adds simple sequence repeats to chromosome ends by copying a template sequence within the RNA component of the enzyme.</text>
</comment>
<evidence type="ECO:0000256" key="4">
    <source>
        <dbReference type="ARBA" id="ARBA00022454"/>
    </source>
</evidence>
<evidence type="ECO:0000256" key="5">
    <source>
        <dbReference type="ARBA" id="ARBA00022679"/>
    </source>
</evidence>
<evidence type="ECO:0000256" key="3">
    <source>
        <dbReference type="ARBA" id="ARBA00016182"/>
    </source>
</evidence>
<accession>A0A015L089</accession>
<dbReference type="Proteomes" id="UP000022910">
    <property type="component" value="Unassembled WGS sequence"/>
</dbReference>
<evidence type="ECO:0000256" key="9">
    <source>
        <dbReference type="ARBA" id="ARBA00022895"/>
    </source>
</evidence>
<keyword evidence="10 13" id="KW-0695">RNA-directed DNA polymerase</keyword>